<evidence type="ECO:0000256" key="1">
    <source>
        <dbReference type="ARBA" id="ARBA00004141"/>
    </source>
</evidence>
<reference evidence="10" key="1">
    <citation type="submission" date="2015-08" db="EMBL/GenBank/DDBJ databases">
        <title>Fjat-10028 dsm 16317.</title>
        <authorList>
            <person name="Liu B."/>
            <person name="Wang J."/>
            <person name="Zhu Y."/>
            <person name="Liu G."/>
            <person name="Chen Q."/>
            <person name="Chen Z."/>
            <person name="Lan J."/>
            <person name="Che J."/>
            <person name="Ge C."/>
            <person name="Shi H."/>
            <person name="Pan Z."/>
            <person name="Liu X."/>
        </authorList>
    </citation>
    <scope>NUCLEOTIDE SEQUENCE [LARGE SCALE GENOMIC DNA]</scope>
    <source>
        <strain evidence="10">DSM 16317</strain>
    </source>
</reference>
<dbReference type="AlphaFoldDB" id="A0A0M0LJ82"/>
<dbReference type="Proteomes" id="UP000036867">
    <property type="component" value="Unassembled WGS sequence"/>
</dbReference>
<evidence type="ECO:0000256" key="5">
    <source>
        <dbReference type="ARBA" id="ARBA00022692"/>
    </source>
</evidence>
<dbReference type="Pfam" id="PF03845">
    <property type="entry name" value="Spore_permease"/>
    <property type="match status" value="1"/>
</dbReference>
<feature type="transmembrane region" description="Helical" evidence="8">
    <location>
        <begin position="146"/>
        <end position="166"/>
    </location>
</feature>
<dbReference type="InterPro" id="IPR004761">
    <property type="entry name" value="Spore_GerAB"/>
</dbReference>
<evidence type="ECO:0000313" key="10">
    <source>
        <dbReference type="Proteomes" id="UP000036867"/>
    </source>
</evidence>
<evidence type="ECO:0000313" key="9">
    <source>
        <dbReference type="EMBL" id="KOO51140.1"/>
    </source>
</evidence>
<comment type="subcellular location">
    <subcellularLocation>
        <location evidence="1">Membrane</location>
        <topology evidence="1">Multi-pass membrane protein</topology>
    </subcellularLocation>
</comment>
<evidence type="ECO:0000256" key="8">
    <source>
        <dbReference type="SAM" id="Phobius"/>
    </source>
</evidence>
<dbReference type="GO" id="GO:0016020">
    <property type="term" value="C:membrane"/>
    <property type="evidence" value="ECO:0007669"/>
    <property type="project" value="UniProtKB-SubCell"/>
</dbReference>
<comment type="similarity">
    <text evidence="2">Belongs to the amino acid-polyamine-organocation (APC) superfamily. Spore germination protein (SGP) (TC 2.A.3.9) family.</text>
</comment>
<feature type="transmembrane region" description="Helical" evidence="8">
    <location>
        <begin position="116"/>
        <end position="137"/>
    </location>
</feature>
<evidence type="ECO:0000256" key="3">
    <source>
        <dbReference type="ARBA" id="ARBA00022448"/>
    </source>
</evidence>
<organism evidence="9 10">
    <name type="scientific">Viridibacillus arvi</name>
    <dbReference type="NCBI Taxonomy" id="263475"/>
    <lineage>
        <taxon>Bacteria</taxon>
        <taxon>Bacillati</taxon>
        <taxon>Bacillota</taxon>
        <taxon>Bacilli</taxon>
        <taxon>Bacillales</taxon>
        <taxon>Caryophanaceae</taxon>
        <taxon>Viridibacillus</taxon>
    </lineage>
</organism>
<feature type="transmembrane region" description="Helical" evidence="8">
    <location>
        <begin position="218"/>
        <end position="241"/>
    </location>
</feature>
<keyword evidence="6 8" id="KW-1133">Transmembrane helix</keyword>
<evidence type="ECO:0000256" key="6">
    <source>
        <dbReference type="ARBA" id="ARBA00022989"/>
    </source>
</evidence>
<name>A0A0M0LJ82_9BACL</name>
<evidence type="ECO:0000256" key="4">
    <source>
        <dbReference type="ARBA" id="ARBA00022544"/>
    </source>
</evidence>
<dbReference type="GeneID" id="301134722"/>
<dbReference type="EMBL" id="LILB01000001">
    <property type="protein sequence ID" value="KOO51140.1"/>
    <property type="molecule type" value="Genomic_DNA"/>
</dbReference>
<dbReference type="PANTHER" id="PTHR34975">
    <property type="entry name" value="SPORE GERMINATION PROTEIN A2"/>
    <property type="match status" value="1"/>
</dbReference>
<evidence type="ECO:0000256" key="7">
    <source>
        <dbReference type="ARBA" id="ARBA00023136"/>
    </source>
</evidence>
<dbReference type="PANTHER" id="PTHR34975:SF2">
    <property type="entry name" value="SPORE GERMINATION PROTEIN A2"/>
    <property type="match status" value="1"/>
</dbReference>
<dbReference type="NCBIfam" id="TIGR00912">
    <property type="entry name" value="2A0309"/>
    <property type="match status" value="1"/>
</dbReference>
<feature type="transmembrane region" description="Helical" evidence="8">
    <location>
        <begin position="336"/>
        <end position="356"/>
    </location>
</feature>
<sequence length="364" mass="40683">MGKEIISVRQFAIIVMLYSIGAAILILPATLTQVVKQDAWVVAVLGVLIGLLLVKFYITVGNISPKLSLVQLIEKVLGKYVGKIIVIFFLIFTYLSGTGLLYFLGDFMRTEVMPETPLVAFSGLFMIVIMFGTYLGIETFARSTEILFPVFFLLFIFFVVFISPQVDIEYLEPVLNSNPKSIINGILIFISEFAFPLVVMLMVFPVAINVPKSGTKGFYIGAIAGGIILITLITLCVLVLGPTDTAHRVFPSYAMAQRISIGNFIQRIEITMALLWIITLYVRIFFYFHVSVVGIAQILKLKNYRSLILPLGLSMVALSQMIHPDVIHQLKFNKEIWIPYSATFALLLPLVLLIVAKIRKIKSE</sequence>
<keyword evidence="4" id="KW-0309">Germination</keyword>
<feature type="transmembrane region" description="Helical" evidence="8">
    <location>
        <begin position="12"/>
        <end position="34"/>
    </location>
</feature>
<keyword evidence="3" id="KW-0813">Transport</keyword>
<evidence type="ECO:0000256" key="2">
    <source>
        <dbReference type="ARBA" id="ARBA00007998"/>
    </source>
</evidence>
<feature type="transmembrane region" description="Helical" evidence="8">
    <location>
        <begin position="186"/>
        <end position="206"/>
    </location>
</feature>
<keyword evidence="5 8" id="KW-0812">Transmembrane</keyword>
<comment type="caution">
    <text evidence="9">The sequence shown here is derived from an EMBL/GenBank/DDBJ whole genome shotgun (WGS) entry which is preliminary data.</text>
</comment>
<protein>
    <submittedName>
        <fullName evidence="9">Uncharacterized protein</fullName>
    </submittedName>
</protein>
<gene>
    <name evidence="9" type="ORF">AMD00_01125</name>
</gene>
<proteinExistence type="inferred from homology"/>
<accession>A0A0M0LJ82</accession>
<dbReference type="RefSeq" id="WP_053415265.1">
    <property type="nucleotide sequence ID" value="NZ_JBCMHV010000032.1"/>
</dbReference>
<dbReference type="OrthoDB" id="2078716at2"/>
<feature type="transmembrane region" description="Helical" evidence="8">
    <location>
        <begin position="273"/>
        <end position="295"/>
    </location>
</feature>
<dbReference type="GO" id="GO:0009847">
    <property type="term" value="P:spore germination"/>
    <property type="evidence" value="ECO:0007669"/>
    <property type="project" value="InterPro"/>
</dbReference>
<dbReference type="STRING" id="263475.AMD00_01125"/>
<feature type="transmembrane region" description="Helical" evidence="8">
    <location>
        <begin position="40"/>
        <end position="60"/>
    </location>
</feature>
<feature type="transmembrane region" description="Helical" evidence="8">
    <location>
        <begin position="307"/>
        <end position="324"/>
    </location>
</feature>
<keyword evidence="7 8" id="KW-0472">Membrane</keyword>
<feature type="transmembrane region" description="Helical" evidence="8">
    <location>
        <begin position="80"/>
        <end position="104"/>
    </location>
</feature>
<keyword evidence="10" id="KW-1185">Reference proteome</keyword>